<organism evidence="3 4">
    <name type="scientific">Rhynchospora pubera</name>
    <dbReference type="NCBI Taxonomy" id="906938"/>
    <lineage>
        <taxon>Eukaryota</taxon>
        <taxon>Viridiplantae</taxon>
        <taxon>Streptophyta</taxon>
        <taxon>Embryophyta</taxon>
        <taxon>Tracheophyta</taxon>
        <taxon>Spermatophyta</taxon>
        <taxon>Magnoliopsida</taxon>
        <taxon>Liliopsida</taxon>
        <taxon>Poales</taxon>
        <taxon>Cyperaceae</taxon>
        <taxon>Cyperoideae</taxon>
        <taxon>Rhynchosporeae</taxon>
        <taxon>Rhynchospora</taxon>
    </lineage>
</organism>
<gene>
    <name evidence="3" type="ORF">LUZ62_088877</name>
</gene>
<dbReference type="SUPFAM" id="SSF81383">
    <property type="entry name" value="F-box domain"/>
    <property type="match status" value="1"/>
</dbReference>
<feature type="domain" description="F-box protein At3g26010-like beta-propeller" evidence="2">
    <location>
        <begin position="92"/>
        <end position="307"/>
    </location>
</feature>
<protein>
    <submittedName>
        <fullName evidence="3">F-box protein</fullName>
    </submittedName>
</protein>
<name>A0AAV8CJQ4_9POAL</name>
<dbReference type="InterPro" id="IPR036047">
    <property type="entry name" value="F-box-like_dom_sf"/>
</dbReference>
<dbReference type="Gene3D" id="1.20.1280.50">
    <property type="match status" value="1"/>
</dbReference>
<evidence type="ECO:0000313" key="3">
    <source>
        <dbReference type="EMBL" id="KAJ4754472.1"/>
    </source>
</evidence>
<proteinExistence type="predicted"/>
<dbReference type="Pfam" id="PF24750">
    <property type="entry name" value="b-prop_At3g26010-like"/>
    <property type="match status" value="1"/>
</dbReference>
<sequence length="384" mass="43437">MAAQEVGMLEELIMRIFGMLPTKALMRCKAVCHTWEKLISDQFFTQTAYSRVPYTASFIITSEPSSINKAQGFVPMHAKTNNLPSTITRLLSRKFKVLDSSNGLLCLRRDEVLLVGNPITSLWAEIPKLNQPPEPYHFAGATVLSFNPTSSLDFYVLVPVLLHSENDNKIYDLQFHVFLSETWSWELSPAIRLYWNDDRPYDARLNRFVAGPRGGSICWMQGDDSLMGYEINNDAGGAYWTIPLPKLPQKGLATKWILNGYDGSIYHLVVIDVKLTIWRLEGKENWVLEGEWKSEGFKRFVLVPFAIDRERGMLFIKGRFSNELAAFHLANSRWETICKDASIVSVFRIVPYAASDVSFAGGLDGDDAIDRVLRDASKAPVKLN</sequence>
<dbReference type="PANTHER" id="PTHR31672">
    <property type="entry name" value="BNACNNG10540D PROTEIN"/>
    <property type="match status" value="1"/>
</dbReference>
<reference evidence="3" key="1">
    <citation type="submission" date="2022-08" db="EMBL/GenBank/DDBJ databases">
        <authorList>
            <person name="Marques A."/>
        </authorList>
    </citation>
    <scope>NUCLEOTIDE SEQUENCE</scope>
    <source>
        <strain evidence="3">RhyPub2mFocal</strain>
        <tissue evidence="3">Leaves</tissue>
    </source>
</reference>
<feature type="domain" description="F-box" evidence="1">
    <location>
        <begin position="10"/>
        <end position="42"/>
    </location>
</feature>
<evidence type="ECO:0000259" key="1">
    <source>
        <dbReference type="Pfam" id="PF12937"/>
    </source>
</evidence>
<dbReference type="InterPro" id="IPR050796">
    <property type="entry name" value="SCF_F-box_component"/>
</dbReference>
<dbReference type="Proteomes" id="UP001140206">
    <property type="component" value="Chromosome 5"/>
</dbReference>
<evidence type="ECO:0000259" key="2">
    <source>
        <dbReference type="Pfam" id="PF24750"/>
    </source>
</evidence>
<comment type="caution">
    <text evidence="3">The sequence shown here is derived from an EMBL/GenBank/DDBJ whole genome shotgun (WGS) entry which is preliminary data.</text>
</comment>
<dbReference type="Pfam" id="PF12937">
    <property type="entry name" value="F-box-like"/>
    <property type="match status" value="1"/>
</dbReference>
<dbReference type="InterPro" id="IPR001810">
    <property type="entry name" value="F-box_dom"/>
</dbReference>
<dbReference type="AlphaFoldDB" id="A0AAV8CJQ4"/>
<keyword evidence="4" id="KW-1185">Reference proteome</keyword>
<evidence type="ECO:0000313" key="4">
    <source>
        <dbReference type="Proteomes" id="UP001140206"/>
    </source>
</evidence>
<accession>A0AAV8CJQ4</accession>
<dbReference type="InterPro" id="IPR056592">
    <property type="entry name" value="Beta-prop_At3g26010-like"/>
</dbReference>
<dbReference type="EMBL" id="JAMFTS010000005">
    <property type="protein sequence ID" value="KAJ4754472.1"/>
    <property type="molecule type" value="Genomic_DNA"/>
</dbReference>